<evidence type="ECO:0000256" key="1">
    <source>
        <dbReference type="SAM" id="MobiDB-lite"/>
    </source>
</evidence>
<evidence type="ECO:0000259" key="3">
    <source>
        <dbReference type="Pfam" id="PF13828"/>
    </source>
</evidence>
<keyword evidence="2" id="KW-1133">Transmembrane helix</keyword>
<dbReference type="Proteomes" id="UP000644020">
    <property type="component" value="Unassembled WGS sequence"/>
</dbReference>
<evidence type="ECO:0000313" key="6">
    <source>
        <dbReference type="Proteomes" id="UP000644020"/>
    </source>
</evidence>
<evidence type="ECO:0000256" key="2">
    <source>
        <dbReference type="SAM" id="Phobius"/>
    </source>
</evidence>
<feature type="domain" description="Septum formation-related" evidence="4">
    <location>
        <begin position="170"/>
        <end position="268"/>
    </location>
</feature>
<dbReference type="EMBL" id="BMUL01000003">
    <property type="protein sequence ID" value="GHA72520.1"/>
    <property type="molecule type" value="Genomic_DNA"/>
</dbReference>
<keyword evidence="2" id="KW-0472">Membrane</keyword>
<feature type="region of interest" description="Disordered" evidence="1">
    <location>
        <begin position="1"/>
        <end position="44"/>
    </location>
</feature>
<proteinExistence type="predicted"/>
<accession>A0A918SUT4</accession>
<feature type="transmembrane region" description="Helical" evidence="2">
    <location>
        <begin position="86"/>
        <end position="111"/>
    </location>
</feature>
<keyword evidence="6" id="KW-1185">Reference proteome</keyword>
<dbReference type="RefSeq" id="WP_189975634.1">
    <property type="nucleotide sequence ID" value="NZ_BMUL01000003.1"/>
</dbReference>
<reference evidence="5" key="1">
    <citation type="journal article" date="2014" name="Int. J. Syst. Evol. Microbiol.">
        <title>Complete genome sequence of Corynebacterium casei LMG S-19264T (=DSM 44701T), isolated from a smear-ripened cheese.</title>
        <authorList>
            <consortium name="US DOE Joint Genome Institute (JGI-PGF)"/>
            <person name="Walter F."/>
            <person name="Albersmeier A."/>
            <person name="Kalinowski J."/>
            <person name="Ruckert C."/>
        </authorList>
    </citation>
    <scope>NUCLEOTIDE SEQUENCE</scope>
    <source>
        <strain evidence="5">JCM 4518</strain>
    </source>
</reference>
<evidence type="ECO:0008006" key="7">
    <source>
        <dbReference type="Google" id="ProtNLM"/>
    </source>
</evidence>
<feature type="compositionally biased region" description="Pro residues" evidence="1">
    <location>
        <begin position="1"/>
        <end position="12"/>
    </location>
</feature>
<dbReference type="InterPro" id="IPR025241">
    <property type="entry name" value="DUF4190"/>
</dbReference>
<comment type="caution">
    <text evidence="5">The sequence shown here is derived from an EMBL/GenBank/DDBJ whole genome shotgun (WGS) entry which is preliminary data.</text>
</comment>
<protein>
    <recommendedName>
        <fullName evidence="7">DUF4190 domain-containing protein</fullName>
    </recommendedName>
</protein>
<dbReference type="InterPro" id="IPR026004">
    <property type="entry name" value="Septum_form"/>
</dbReference>
<feature type="domain" description="DUF4190" evidence="3">
    <location>
        <begin position="86"/>
        <end position="141"/>
    </location>
</feature>
<organism evidence="5 6">
    <name type="scientific">Streptomyces termitum</name>
    <dbReference type="NCBI Taxonomy" id="67368"/>
    <lineage>
        <taxon>Bacteria</taxon>
        <taxon>Bacillati</taxon>
        <taxon>Actinomycetota</taxon>
        <taxon>Actinomycetes</taxon>
        <taxon>Kitasatosporales</taxon>
        <taxon>Streptomycetaceae</taxon>
        <taxon>Streptomyces</taxon>
    </lineage>
</organism>
<name>A0A918SUT4_9ACTN</name>
<evidence type="ECO:0000313" key="5">
    <source>
        <dbReference type="EMBL" id="GHA72520.1"/>
    </source>
</evidence>
<feature type="compositionally biased region" description="Pro residues" evidence="1">
    <location>
        <begin position="23"/>
        <end position="44"/>
    </location>
</feature>
<keyword evidence="2" id="KW-0812">Transmembrane</keyword>
<dbReference type="Pfam" id="PF13845">
    <property type="entry name" value="Septum_form"/>
    <property type="match status" value="1"/>
</dbReference>
<dbReference type="Pfam" id="PF13828">
    <property type="entry name" value="DUF4190"/>
    <property type="match status" value="1"/>
</dbReference>
<reference evidence="5" key="2">
    <citation type="submission" date="2020-09" db="EMBL/GenBank/DDBJ databases">
        <authorList>
            <person name="Sun Q."/>
            <person name="Ohkuma M."/>
        </authorList>
    </citation>
    <scope>NUCLEOTIDE SEQUENCE</scope>
    <source>
        <strain evidence="5">JCM 4518</strain>
    </source>
</reference>
<sequence>MEPTPPIPPSEPPRADPEQGSPAPAPPVPPAVPAGPPAPPAGPYPAPGPYAAPGPYTSPGMPYAGVPGLYGPYGPYGQPRPTTNGLAVGSLVSGIVCCLPPLGLVLGLCALPQIKKRGQNGKGLAVAGIALSTISTLLVVIGLITGQVQDAVRSFGEGMRDAASSSSPIDMKTGECFRDDAEEGEYIIGVRVVDCADAHDGEIAGHVRVTGYDAWPGEKKLTALGEDRCASMVAGYALDTWALPADSGSLHYFPDRASWRDGERRIVCALGMEKPVRGTLRSDRGTLTADQSAFLLQVNPVEDAVYEEPEADAEEDFRANTAWAGDVREAIDAARRGLRARDWPQEARTPLTAYLAGLDKASKQWEELATAPDADAFWAAYDRAWELLPEDGSAEVRGALGLTDTPRETDAGRGAV</sequence>
<evidence type="ECO:0000259" key="4">
    <source>
        <dbReference type="Pfam" id="PF13845"/>
    </source>
</evidence>
<dbReference type="AlphaFoldDB" id="A0A918SUT4"/>
<gene>
    <name evidence="5" type="ORF">GCM10010305_13490</name>
</gene>
<feature type="transmembrane region" description="Helical" evidence="2">
    <location>
        <begin position="123"/>
        <end position="144"/>
    </location>
</feature>